<dbReference type="GO" id="GO:0015035">
    <property type="term" value="F:protein-disulfide reductase activity"/>
    <property type="evidence" value="ECO:0007669"/>
    <property type="project" value="InterPro"/>
</dbReference>
<dbReference type="SUPFAM" id="SSF52833">
    <property type="entry name" value="Thioredoxin-like"/>
    <property type="match status" value="1"/>
</dbReference>
<accession>A0A0F4ZKX3</accession>
<feature type="transmembrane region" description="Helical" evidence="3">
    <location>
        <begin position="149"/>
        <end position="170"/>
    </location>
</feature>
<evidence type="ECO:0000256" key="1">
    <source>
        <dbReference type="ARBA" id="ARBA00008987"/>
    </source>
</evidence>
<protein>
    <recommendedName>
        <fullName evidence="4">Thioredoxin domain-containing protein</fullName>
    </recommendedName>
</protein>
<dbReference type="PROSITE" id="PS51352">
    <property type="entry name" value="THIOREDOXIN_2"/>
    <property type="match status" value="1"/>
</dbReference>
<keyword evidence="2" id="KW-1015">Disulfide bond</keyword>
<organism evidence="5 6">
    <name type="scientific">Thielaviopsis punctulata</name>
    <dbReference type="NCBI Taxonomy" id="72032"/>
    <lineage>
        <taxon>Eukaryota</taxon>
        <taxon>Fungi</taxon>
        <taxon>Dikarya</taxon>
        <taxon>Ascomycota</taxon>
        <taxon>Pezizomycotina</taxon>
        <taxon>Sordariomycetes</taxon>
        <taxon>Hypocreomycetidae</taxon>
        <taxon>Microascales</taxon>
        <taxon>Ceratocystidaceae</taxon>
        <taxon>Thielaviopsis</taxon>
    </lineage>
</organism>
<dbReference type="PANTHER" id="PTHR46115">
    <property type="entry name" value="THIOREDOXIN-LIKE PROTEIN 1"/>
    <property type="match status" value="1"/>
</dbReference>
<dbReference type="FunFam" id="3.40.30.10:FF:000245">
    <property type="entry name" value="Thioredoxin"/>
    <property type="match status" value="1"/>
</dbReference>
<dbReference type="NCBIfam" id="TIGR01068">
    <property type="entry name" value="thioredoxin"/>
    <property type="match status" value="1"/>
</dbReference>
<comment type="similarity">
    <text evidence="1">Belongs to the thioredoxin family.</text>
</comment>
<dbReference type="EMBL" id="LAEV01000371">
    <property type="protein sequence ID" value="KKA30513.1"/>
    <property type="molecule type" value="Genomic_DNA"/>
</dbReference>
<evidence type="ECO:0000256" key="3">
    <source>
        <dbReference type="SAM" id="Phobius"/>
    </source>
</evidence>
<dbReference type="InterPro" id="IPR017937">
    <property type="entry name" value="Thioredoxin_CS"/>
</dbReference>
<dbReference type="CDD" id="cd02947">
    <property type="entry name" value="TRX_family"/>
    <property type="match status" value="1"/>
</dbReference>
<proteinExistence type="inferred from homology"/>
<comment type="caution">
    <text evidence="5">The sequence shown here is derived from an EMBL/GenBank/DDBJ whole genome shotgun (WGS) entry which is preliminary data.</text>
</comment>
<reference evidence="5 6" key="1">
    <citation type="submission" date="2015-03" db="EMBL/GenBank/DDBJ databases">
        <authorList>
            <person name="Radwan O."/>
            <person name="Al-Naeli F.A."/>
            <person name="Rendon G.A."/>
            <person name="Fields C."/>
        </authorList>
    </citation>
    <scope>NUCLEOTIDE SEQUENCE [LARGE SCALE GENOMIC DNA]</scope>
    <source>
        <strain evidence="5">CR-DP1</strain>
    </source>
</reference>
<evidence type="ECO:0000259" key="4">
    <source>
        <dbReference type="PROSITE" id="PS51352"/>
    </source>
</evidence>
<keyword evidence="3" id="KW-1133">Transmembrane helix</keyword>
<evidence type="ECO:0000313" key="6">
    <source>
        <dbReference type="Proteomes" id="UP000033483"/>
    </source>
</evidence>
<dbReference type="Pfam" id="PF00085">
    <property type="entry name" value="Thioredoxin"/>
    <property type="match status" value="1"/>
</dbReference>
<dbReference type="OrthoDB" id="2121326at2759"/>
<feature type="domain" description="Thioredoxin" evidence="4">
    <location>
        <begin position="1"/>
        <end position="108"/>
    </location>
</feature>
<evidence type="ECO:0000313" key="5">
    <source>
        <dbReference type="EMBL" id="KKA30513.1"/>
    </source>
</evidence>
<dbReference type="InterPro" id="IPR036249">
    <property type="entry name" value="Thioredoxin-like_sf"/>
</dbReference>
<dbReference type="Proteomes" id="UP000033483">
    <property type="component" value="Unassembled WGS sequence"/>
</dbReference>
<dbReference type="InterPro" id="IPR013766">
    <property type="entry name" value="Thioredoxin_domain"/>
</dbReference>
<keyword evidence="3" id="KW-0472">Membrane</keyword>
<sequence length="177" mass="18444">MSVTNISSSSQWDTVLKTHNVVIADFYADWCGPCKMIAPRFEALAKEHAEPKKVAFVKVNVDQQRDVASAQGVRAMPTFKIFHCGKTVDTVQGANPSALAAAITAAVALKNQGSPSAAFSSPGQRLGGAGLDGPGPGPSLSIGGLLSNAVAFIGLYLVSLITARIINWLMQLFTGSA</sequence>
<dbReference type="Gene3D" id="3.40.30.10">
    <property type="entry name" value="Glutaredoxin"/>
    <property type="match status" value="1"/>
</dbReference>
<dbReference type="PRINTS" id="PR00421">
    <property type="entry name" value="THIOREDOXIN"/>
</dbReference>
<gene>
    <name evidence="5" type="ORF">TD95_002076</name>
</gene>
<dbReference type="InterPro" id="IPR005746">
    <property type="entry name" value="Thioredoxin"/>
</dbReference>
<keyword evidence="3" id="KW-0812">Transmembrane</keyword>
<dbReference type="AlphaFoldDB" id="A0A0F4ZKX3"/>
<keyword evidence="6" id="KW-1185">Reference proteome</keyword>
<dbReference type="PROSITE" id="PS00194">
    <property type="entry name" value="THIOREDOXIN_1"/>
    <property type="match status" value="1"/>
</dbReference>
<name>A0A0F4ZKX3_9PEZI</name>
<evidence type="ECO:0000256" key="2">
    <source>
        <dbReference type="ARBA" id="ARBA00023157"/>
    </source>
</evidence>